<dbReference type="PANTHER" id="PTHR34702">
    <property type="entry name" value="NA(+)/H(+) ANTIPORTER SUBUNIT F1"/>
    <property type="match status" value="1"/>
</dbReference>
<protein>
    <submittedName>
        <fullName evidence="9">Na(+)/H(+) antiporter subunit F</fullName>
    </submittedName>
</protein>
<comment type="subcellular location">
    <subcellularLocation>
        <location evidence="1">Cell membrane</location>
        <topology evidence="1">Multi-pass membrane protein</topology>
    </subcellularLocation>
</comment>
<accession>A0A6C7ECL9</accession>
<keyword evidence="6 8" id="KW-1133">Transmembrane helix</keyword>
<comment type="similarity">
    <text evidence="2">Belongs to the CPA3 antiporters (TC 2.A.63) subunit F family.</text>
</comment>
<dbReference type="GO" id="GO:0005886">
    <property type="term" value="C:plasma membrane"/>
    <property type="evidence" value="ECO:0007669"/>
    <property type="project" value="UniProtKB-SubCell"/>
</dbReference>
<dbReference type="InterPro" id="IPR007208">
    <property type="entry name" value="MrpF/PhaF-like"/>
</dbReference>
<keyword evidence="4" id="KW-1003">Cell membrane</keyword>
<feature type="transmembrane region" description="Helical" evidence="8">
    <location>
        <begin position="59"/>
        <end position="78"/>
    </location>
</feature>
<evidence type="ECO:0000256" key="1">
    <source>
        <dbReference type="ARBA" id="ARBA00004651"/>
    </source>
</evidence>
<evidence type="ECO:0000256" key="7">
    <source>
        <dbReference type="ARBA" id="ARBA00023136"/>
    </source>
</evidence>
<dbReference type="Pfam" id="PF04066">
    <property type="entry name" value="MrpF_PhaF"/>
    <property type="match status" value="1"/>
</dbReference>
<evidence type="ECO:0000256" key="2">
    <source>
        <dbReference type="ARBA" id="ARBA00009212"/>
    </source>
</evidence>
<evidence type="ECO:0000256" key="6">
    <source>
        <dbReference type="ARBA" id="ARBA00022989"/>
    </source>
</evidence>
<dbReference type="KEGG" id="aym:YM304_38060"/>
<evidence type="ECO:0000256" key="4">
    <source>
        <dbReference type="ARBA" id="ARBA00022475"/>
    </source>
</evidence>
<name>A0A6C7ECL9_ILUCY</name>
<reference evidence="9 10" key="1">
    <citation type="journal article" date="2013" name="Int. J. Syst. Evol. Microbiol.">
        <title>Ilumatobacter nonamiense sp. nov. and Ilumatobacter coccineum sp. nov., isolated from seashore sand.</title>
        <authorList>
            <person name="Matsumoto A."/>
            <person name="Kasai H."/>
            <person name="Matsuo Y."/>
            <person name="Shizuri Y."/>
            <person name="Ichikawa N."/>
            <person name="Fujita N."/>
            <person name="Omura S."/>
            <person name="Takahashi Y."/>
        </authorList>
    </citation>
    <scope>NUCLEOTIDE SEQUENCE [LARGE SCALE GENOMIC DNA]</scope>
    <source>
        <strain evidence="10">NBRC 103263 / KCTC 29153 / YM16-304</strain>
    </source>
</reference>
<keyword evidence="10" id="KW-1185">Reference proteome</keyword>
<keyword evidence="3" id="KW-0813">Transport</keyword>
<gene>
    <name evidence="9" type="primary">mrpF</name>
    <name evidence="9" type="synonym">mnhF</name>
    <name evidence="9" type="ORF">YM304_38060</name>
</gene>
<organism evidence="9 10">
    <name type="scientific">Ilumatobacter coccineus (strain NBRC 103263 / KCTC 29153 / YM16-304)</name>
    <dbReference type="NCBI Taxonomy" id="1313172"/>
    <lineage>
        <taxon>Bacteria</taxon>
        <taxon>Bacillati</taxon>
        <taxon>Actinomycetota</taxon>
        <taxon>Acidimicrobiia</taxon>
        <taxon>Acidimicrobiales</taxon>
        <taxon>Ilumatobacteraceae</taxon>
        <taxon>Ilumatobacter</taxon>
    </lineage>
</organism>
<dbReference type="RefSeq" id="WP_015443367.1">
    <property type="nucleotide sequence ID" value="NC_020520.1"/>
</dbReference>
<feature type="transmembrane region" description="Helical" evidence="8">
    <location>
        <begin position="30"/>
        <end position="47"/>
    </location>
</feature>
<sequence>MNTAALVITSLAGLLFIARLLRGPALPDRVISVDGFVSTIVIGVTVASARPGTGVIESTVLVVALGGFVGTAVLARFIERRGG</sequence>
<dbReference type="PANTHER" id="PTHR34702:SF1">
    <property type="entry name" value="NA(+)_H(+) ANTIPORTER SUBUNIT F"/>
    <property type="match status" value="1"/>
</dbReference>
<dbReference type="AlphaFoldDB" id="A0A6C7ECL9"/>
<evidence type="ECO:0000313" key="10">
    <source>
        <dbReference type="Proteomes" id="UP000011863"/>
    </source>
</evidence>
<proteinExistence type="inferred from homology"/>
<dbReference type="EMBL" id="AP012057">
    <property type="protein sequence ID" value="BAN04120.1"/>
    <property type="molecule type" value="Genomic_DNA"/>
</dbReference>
<dbReference type="OrthoDB" id="3733837at2"/>
<evidence type="ECO:0000256" key="3">
    <source>
        <dbReference type="ARBA" id="ARBA00022448"/>
    </source>
</evidence>
<keyword evidence="7 8" id="KW-0472">Membrane</keyword>
<evidence type="ECO:0000256" key="5">
    <source>
        <dbReference type="ARBA" id="ARBA00022692"/>
    </source>
</evidence>
<evidence type="ECO:0000313" key="9">
    <source>
        <dbReference type="EMBL" id="BAN04120.1"/>
    </source>
</evidence>
<dbReference type="GO" id="GO:0015385">
    <property type="term" value="F:sodium:proton antiporter activity"/>
    <property type="evidence" value="ECO:0007669"/>
    <property type="project" value="TreeGrafter"/>
</dbReference>
<evidence type="ECO:0000256" key="8">
    <source>
        <dbReference type="SAM" id="Phobius"/>
    </source>
</evidence>
<dbReference type="Proteomes" id="UP000011863">
    <property type="component" value="Chromosome"/>
</dbReference>
<keyword evidence="5 8" id="KW-0812">Transmembrane</keyword>